<dbReference type="InterPro" id="IPR037396">
    <property type="entry name" value="FMN_HAD"/>
</dbReference>
<organism evidence="7 8">
    <name type="scientific">Novosphingobium rhizovicinum</name>
    <dbReference type="NCBI Taxonomy" id="3228928"/>
    <lineage>
        <taxon>Bacteria</taxon>
        <taxon>Pseudomonadati</taxon>
        <taxon>Pseudomonadota</taxon>
        <taxon>Alphaproteobacteria</taxon>
        <taxon>Sphingomonadales</taxon>
        <taxon>Sphingomonadaceae</taxon>
        <taxon>Novosphingobium</taxon>
    </lineage>
</organism>
<evidence type="ECO:0000313" key="7">
    <source>
        <dbReference type="EMBL" id="MEW9853869.1"/>
    </source>
</evidence>
<dbReference type="PIRSF" id="PIRSF000138">
    <property type="entry name" value="Al-hdrx_acd_dh"/>
    <property type="match status" value="1"/>
</dbReference>
<dbReference type="PROSITE" id="PS51349">
    <property type="entry name" value="FMN_HYDROXY_ACID_DH_2"/>
    <property type="match status" value="1"/>
</dbReference>
<keyword evidence="4 7" id="KW-0560">Oxidoreductase</keyword>
<comment type="cofactor">
    <cofactor evidence="1">
        <name>FMN</name>
        <dbReference type="ChEBI" id="CHEBI:58210"/>
    </cofactor>
</comment>
<comment type="similarity">
    <text evidence="5">Belongs to the FMN-dependent alpha-hydroxy acid dehydrogenase family.</text>
</comment>
<protein>
    <submittedName>
        <fullName evidence="7">Alpha-hydroxy acid oxidase</fullName>
        <ecNumber evidence="7">1.-.-.-</ecNumber>
    </submittedName>
</protein>
<dbReference type="SUPFAM" id="SSF51395">
    <property type="entry name" value="FMN-linked oxidoreductases"/>
    <property type="match status" value="1"/>
</dbReference>
<evidence type="ECO:0000256" key="2">
    <source>
        <dbReference type="ARBA" id="ARBA00022630"/>
    </source>
</evidence>
<dbReference type="GO" id="GO:0016491">
    <property type="term" value="F:oxidoreductase activity"/>
    <property type="evidence" value="ECO:0007669"/>
    <property type="project" value="UniProtKB-KW"/>
</dbReference>
<evidence type="ECO:0000256" key="5">
    <source>
        <dbReference type="ARBA" id="ARBA00024042"/>
    </source>
</evidence>
<evidence type="ECO:0000256" key="4">
    <source>
        <dbReference type="ARBA" id="ARBA00023002"/>
    </source>
</evidence>
<dbReference type="EC" id="1.-.-.-" evidence="7"/>
<reference evidence="7 8" key="1">
    <citation type="submission" date="2024-06" db="EMBL/GenBank/DDBJ databases">
        <title>Novosphingobium rhizovicinus M1R2S20.</title>
        <authorList>
            <person name="Sun J.-Q."/>
        </authorList>
    </citation>
    <scope>NUCLEOTIDE SEQUENCE [LARGE SCALE GENOMIC DNA]</scope>
    <source>
        <strain evidence="7 8">M1R2S20</strain>
    </source>
</reference>
<keyword evidence="3" id="KW-0288">FMN</keyword>
<dbReference type="InterPro" id="IPR012133">
    <property type="entry name" value="Alpha-hydoxy_acid_DH_FMN"/>
</dbReference>
<evidence type="ECO:0000259" key="6">
    <source>
        <dbReference type="PROSITE" id="PS51349"/>
    </source>
</evidence>
<dbReference type="RefSeq" id="WP_367768339.1">
    <property type="nucleotide sequence ID" value="NZ_JBFNXR010000017.1"/>
</dbReference>
<keyword evidence="8" id="KW-1185">Reference proteome</keyword>
<keyword evidence="2" id="KW-0285">Flavoprotein</keyword>
<gene>
    <name evidence="7" type="ORF">ABUH87_01560</name>
</gene>
<dbReference type="InterPro" id="IPR008259">
    <property type="entry name" value="FMN_hydac_DH_AS"/>
</dbReference>
<dbReference type="Proteomes" id="UP001556118">
    <property type="component" value="Unassembled WGS sequence"/>
</dbReference>
<evidence type="ECO:0000256" key="1">
    <source>
        <dbReference type="ARBA" id="ARBA00001917"/>
    </source>
</evidence>
<dbReference type="CDD" id="cd02809">
    <property type="entry name" value="alpha_hydroxyacid_oxid_FMN"/>
    <property type="match status" value="1"/>
</dbReference>
<dbReference type="PROSITE" id="PS00557">
    <property type="entry name" value="FMN_HYDROXY_ACID_DH_1"/>
    <property type="match status" value="1"/>
</dbReference>
<accession>A0ABV3R9B9</accession>
<name>A0ABV3R9B9_9SPHN</name>
<sequence>MSAFRFHLRAPAPRVSVADWRNAARKRLPDMAWSYIEGGADDLVTVEENMRGFLEHRLRMRSLKGASAPAMSTIVAGTELSMPLALAPVGATGIAHWTGDIAAARAAEKSGIRAVLSTASSYLLEEVSRATEAAHWFQLYPIGGRARIAELMGRARAAGYTALFVTVDIPVLGNREGERKWHFQLPWSVTPARGLHLARHGRWVWEALRHKRMAAVHFLETTGENSARTRPPGAMAAAANSSAALASQIQADLCWDDVKWMRDQWDGPFYVKGILDADDAAHAIDAIGAEGVVVSNHGGRQLDRCLASIHALPQVAARVGDRAEVLLDGGVRRGTDIITALCLGATAVLVGRSFLYGLAADGEAGVSSVLEIFREEIARALTLMGCSSTASLGLNWLARRTSPAD</sequence>
<dbReference type="PANTHER" id="PTHR10578">
    <property type="entry name" value="S -2-HYDROXY-ACID OXIDASE-RELATED"/>
    <property type="match status" value="1"/>
</dbReference>
<feature type="domain" description="FMN hydroxy acid dehydrogenase" evidence="6">
    <location>
        <begin position="9"/>
        <end position="402"/>
    </location>
</feature>
<dbReference type="EMBL" id="JBFNXR010000017">
    <property type="protein sequence ID" value="MEW9853869.1"/>
    <property type="molecule type" value="Genomic_DNA"/>
</dbReference>
<dbReference type="PANTHER" id="PTHR10578:SF107">
    <property type="entry name" value="2-HYDROXYACID OXIDASE 1"/>
    <property type="match status" value="1"/>
</dbReference>
<proteinExistence type="inferred from homology"/>
<evidence type="ECO:0000256" key="3">
    <source>
        <dbReference type="ARBA" id="ARBA00022643"/>
    </source>
</evidence>
<dbReference type="Gene3D" id="3.20.20.70">
    <property type="entry name" value="Aldolase class I"/>
    <property type="match status" value="1"/>
</dbReference>
<dbReference type="Pfam" id="PF01070">
    <property type="entry name" value="FMN_dh"/>
    <property type="match status" value="1"/>
</dbReference>
<dbReference type="InterPro" id="IPR000262">
    <property type="entry name" value="FMN-dep_DH"/>
</dbReference>
<evidence type="ECO:0000313" key="8">
    <source>
        <dbReference type="Proteomes" id="UP001556118"/>
    </source>
</evidence>
<comment type="caution">
    <text evidence="7">The sequence shown here is derived from an EMBL/GenBank/DDBJ whole genome shotgun (WGS) entry which is preliminary data.</text>
</comment>
<dbReference type="InterPro" id="IPR013785">
    <property type="entry name" value="Aldolase_TIM"/>
</dbReference>